<dbReference type="Proteomes" id="UP000828390">
    <property type="component" value="Unassembled WGS sequence"/>
</dbReference>
<evidence type="ECO:0000313" key="1">
    <source>
        <dbReference type="EMBL" id="KAH3699369.1"/>
    </source>
</evidence>
<dbReference type="PANTHER" id="PTHR46880">
    <property type="entry name" value="RAS-ASSOCIATING DOMAIN-CONTAINING PROTEIN"/>
    <property type="match status" value="1"/>
</dbReference>
<name>A0A9D3YIE2_DREPO</name>
<dbReference type="EMBL" id="JAIWYP010000015">
    <property type="protein sequence ID" value="KAH3699369.1"/>
    <property type="molecule type" value="Genomic_DNA"/>
</dbReference>
<keyword evidence="2" id="KW-1185">Reference proteome</keyword>
<comment type="caution">
    <text evidence="1">The sequence shown here is derived from an EMBL/GenBank/DDBJ whole genome shotgun (WGS) entry which is preliminary data.</text>
</comment>
<sequence length="187" mass="20971">MLGVHKGVGALLLKEKPGLVITHCPVHRLELAIKDVFMKNKTFDKAMTLLVFYLYKRNSKQPIELARTLKALAPKSVPAIDANQSRRNKMGCSFVEAINTFLTAYVPITTHHGHVFKADGLHKLATSMTIVVFLVLLKNILEPVSRLSKLLQDPTTTLGNVKHMKQYTLQSLSDLEVCQMRCSKSHH</sequence>
<dbReference type="PANTHER" id="PTHR46880:SF9">
    <property type="entry name" value="ZINC FINGER PROTEIN 862"/>
    <property type="match status" value="1"/>
</dbReference>
<reference evidence="1" key="1">
    <citation type="journal article" date="2019" name="bioRxiv">
        <title>The Genome of the Zebra Mussel, Dreissena polymorpha: A Resource for Invasive Species Research.</title>
        <authorList>
            <person name="McCartney M.A."/>
            <person name="Auch B."/>
            <person name="Kono T."/>
            <person name="Mallez S."/>
            <person name="Zhang Y."/>
            <person name="Obille A."/>
            <person name="Becker A."/>
            <person name="Abrahante J.E."/>
            <person name="Garbe J."/>
            <person name="Badalamenti J.P."/>
            <person name="Herman A."/>
            <person name="Mangelson H."/>
            <person name="Liachko I."/>
            <person name="Sullivan S."/>
            <person name="Sone E.D."/>
            <person name="Koren S."/>
            <person name="Silverstein K.A.T."/>
            <person name="Beckman K.B."/>
            <person name="Gohl D.M."/>
        </authorList>
    </citation>
    <scope>NUCLEOTIDE SEQUENCE</scope>
    <source>
        <strain evidence="1">Duluth1</strain>
        <tissue evidence="1">Whole animal</tissue>
    </source>
</reference>
<accession>A0A9D3YIE2</accession>
<organism evidence="1 2">
    <name type="scientific">Dreissena polymorpha</name>
    <name type="common">Zebra mussel</name>
    <name type="synonym">Mytilus polymorpha</name>
    <dbReference type="NCBI Taxonomy" id="45954"/>
    <lineage>
        <taxon>Eukaryota</taxon>
        <taxon>Metazoa</taxon>
        <taxon>Spiralia</taxon>
        <taxon>Lophotrochozoa</taxon>
        <taxon>Mollusca</taxon>
        <taxon>Bivalvia</taxon>
        <taxon>Autobranchia</taxon>
        <taxon>Heteroconchia</taxon>
        <taxon>Euheterodonta</taxon>
        <taxon>Imparidentia</taxon>
        <taxon>Neoheterodontei</taxon>
        <taxon>Myida</taxon>
        <taxon>Dreissenoidea</taxon>
        <taxon>Dreissenidae</taxon>
        <taxon>Dreissena</taxon>
    </lineage>
</organism>
<evidence type="ECO:0000313" key="2">
    <source>
        <dbReference type="Proteomes" id="UP000828390"/>
    </source>
</evidence>
<dbReference type="AlphaFoldDB" id="A0A9D3YIE2"/>
<reference evidence="1" key="2">
    <citation type="submission" date="2020-11" db="EMBL/GenBank/DDBJ databases">
        <authorList>
            <person name="McCartney M.A."/>
            <person name="Auch B."/>
            <person name="Kono T."/>
            <person name="Mallez S."/>
            <person name="Becker A."/>
            <person name="Gohl D.M."/>
            <person name="Silverstein K.A.T."/>
            <person name="Koren S."/>
            <person name="Bechman K.B."/>
            <person name="Herman A."/>
            <person name="Abrahante J.E."/>
            <person name="Garbe J."/>
        </authorList>
    </citation>
    <scope>NUCLEOTIDE SEQUENCE</scope>
    <source>
        <strain evidence="1">Duluth1</strain>
        <tissue evidence="1">Whole animal</tissue>
    </source>
</reference>
<gene>
    <name evidence="1" type="ORF">DPMN_074325</name>
</gene>
<protein>
    <submittedName>
        <fullName evidence="1">Uncharacterized protein</fullName>
    </submittedName>
</protein>
<proteinExistence type="predicted"/>